<evidence type="ECO:0008006" key="5">
    <source>
        <dbReference type="Google" id="ProtNLM"/>
    </source>
</evidence>
<accession>A0A2N0Z1E6</accession>
<feature type="transmembrane region" description="Helical" evidence="1">
    <location>
        <begin position="359"/>
        <end position="380"/>
    </location>
</feature>
<reference evidence="3 4" key="1">
    <citation type="journal article" date="2003" name="Int. J. Syst. Evol. Microbiol.">
        <title>Bacillus nealsonii sp. nov., isolated from a spacecraft-assembly facility, whose spores are gamma-radiation resistant.</title>
        <authorList>
            <person name="Venkateswaran K."/>
            <person name="Kempf M."/>
            <person name="Chen F."/>
            <person name="Satomi M."/>
            <person name="Nicholson W."/>
            <person name="Kern R."/>
        </authorList>
    </citation>
    <scope>NUCLEOTIDE SEQUENCE [LARGE SCALE GENOMIC DNA]</scope>
    <source>
        <strain evidence="3 4">FO-92</strain>
    </source>
</reference>
<feature type="transmembrane region" description="Helical" evidence="1">
    <location>
        <begin position="245"/>
        <end position="265"/>
    </location>
</feature>
<feature type="transmembrane region" description="Helical" evidence="1">
    <location>
        <begin position="206"/>
        <end position="224"/>
    </location>
</feature>
<feature type="transmembrane region" description="Helical" evidence="1">
    <location>
        <begin position="400"/>
        <end position="418"/>
    </location>
</feature>
<feature type="transmembrane region" description="Helical" evidence="1">
    <location>
        <begin position="271"/>
        <end position="288"/>
    </location>
</feature>
<gene>
    <name evidence="3" type="ORF">CWS01_12780</name>
</gene>
<dbReference type="RefSeq" id="WP_101177590.1">
    <property type="nucleotide sequence ID" value="NZ_PISE01000026.1"/>
</dbReference>
<proteinExistence type="predicted"/>
<name>A0A2N0Z1E6_9BACI</name>
<dbReference type="InterPro" id="IPR032809">
    <property type="entry name" value="Put_HupE_UreJ"/>
</dbReference>
<keyword evidence="1" id="KW-1133">Transmembrane helix</keyword>
<feature type="signal peptide" evidence="2">
    <location>
        <begin position="1"/>
        <end position="28"/>
    </location>
</feature>
<comment type="caution">
    <text evidence="3">The sequence shown here is derived from an EMBL/GenBank/DDBJ whole genome shotgun (WGS) entry which is preliminary data.</text>
</comment>
<dbReference type="Proteomes" id="UP000233375">
    <property type="component" value="Unassembled WGS sequence"/>
</dbReference>
<evidence type="ECO:0000313" key="3">
    <source>
        <dbReference type="EMBL" id="PKG23317.1"/>
    </source>
</evidence>
<dbReference type="EMBL" id="PISE01000026">
    <property type="protein sequence ID" value="PKG23317.1"/>
    <property type="molecule type" value="Genomic_DNA"/>
</dbReference>
<keyword evidence="1" id="KW-0472">Membrane</keyword>
<dbReference type="Pfam" id="PF13795">
    <property type="entry name" value="HupE_UreJ_2"/>
    <property type="match status" value="1"/>
</dbReference>
<feature type="transmembrane region" description="Helical" evidence="1">
    <location>
        <begin position="327"/>
        <end position="352"/>
    </location>
</feature>
<feature type="chain" id="PRO_5014690172" description="HupE/UreJ family protein" evidence="2">
    <location>
        <begin position="29"/>
        <end position="428"/>
    </location>
</feature>
<evidence type="ECO:0000256" key="1">
    <source>
        <dbReference type="SAM" id="Phobius"/>
    </source>
</evidence>
<dbReference type="AlphaFoldDB" id="A0A2N0Z1E6"/>
<keyword evidence="2" id="KW-0732">Signal</keyword>
<feature type="transmembrane region" description="Helical" evidence="1">
    <location>
        <begin position="297"/>
        <end position="315"/>
    </location>
</feature>
<keyword evidence="1" id="KW-0812">Transmembrane</keyword>
<keyword evidence="4" id="KW-1185">Reference proteome</keyword>
<protein>
    <recommendedName>
        <fullName evidence="5">HupE/UreJ family protein</fullName>
    </recommendedName>
</protein>
<evidence type="ECO:0000256" key="2">
    <source>
        <dbReference type="SAM" id="SignalP"/>
    </source>
</evidence>
<evidence type="ECO:0000313" key="4">
    <source>
        <dbReference type="Proteomes" id="UP000233375"/>
    </source>
</evidence>
<organism evidence="3 4">
    <name type="scientific">Niallia nealsonii</name>
    <dbReference type="NCBI Taxonomy" id="115979"/>
    <lineage>
        <taxon>Bacteria</taxon>
        <taxon>Bacillati</taxon>
        <taxon>Bacillota</taxon>
        <taxon>Bacilli</taxon>
        <taxon>Bacillales</taxon>
        <taxon>Bacillaceae</taxon>
        <taxon>Niallia</taxon>
    </lineage>
</organism>
<dbReference type="OrthoDB" id="9808870at2"/>
<sequence>MVKKLLAVCMSLWMMVLFSAPSSTSAHAMPTSLVYLDFLENEVEAELIIPIDRLEVAFKQNLTGDPKKAVSTYHDELLSYITSHMSAKTSDGEDWSIQVDDLSLSYPDVETDPIDLIAKATLVPPKGAAVDSFTLNYEVVVKELVTHVITLAVRSDWNNGIYTSNPEIIANIIHNNTTVSIDQSDGSVWKGFGSIVKSGMAHIAEGVDHLLFLLALLLPAPLLVKNRKWDRFAGAKHSIKQLLKITLAFTIGHSITLIIGSTGWVNIPSQPIEVLIAVSIFISAIHAIRPIFAGREIFVAGGFGLVHGLAFATLVTDLGVTPMRIALSVLGFNIGIELMQLFVIVLIMPWLLLLSVTKVYSLVRIIGSLFAIFASAGWILDRAFSISTPVDTIVNALAQNVTWFVALLAIISIASLLFNKIIKKTPVS</sequence>